<dbReference type="NCBIfam" id="TIGR01537">
    <property type="entry name" value="portal_HK97"/>
    <property type="match status" value="1"/>
</dbReference>
<proteinExistence type="predicted"/>
<feature type="region of interest" description="Disordered" evidence="1">
    <location>
        <begin position="430"/>
        <end position="469"/>
    </location>
</feature>
<protein>
    <submittedName>
        <fullName evidence="2">Phage portal protein</fullName>
    </submittedName>
</protein>
<comment type="caution">
    <text evidence="2">The sequence shown here is derived from an EMBL/GenBank/DDBJ whole genome shotgun (WGS) entry which is preliminary data.</text>
</comment>
<gene>
    <name evidence="2" type="ORF">CLG96_02065</name>
</gene>
<feature type="region of interest" description="Disordered" evidence="1">
    <location>
        <begin position="1"/>
        <end position="24"/>
    </location>
</feature>
<accession>A0A2T5G1F9</accession>
<dbReference type="OrthoDB" id="7592047at2"/>
<feature type="compositionally biased region" description="Basic residues" evidence="1">
    <location>
        <begin position="1"/>
        <end position="11"/>
    </location>
</feature>
<dbReference type="InterPro" id="IPR006427">
    <property type="entry name" value="Portal_HK97"/>
</dbReference>
<dbReference type="EMBL" id="NWBU01000004">
    <property type="protein sequence ID" value="PTQ12950.1"/>
    <property type="molecule type" value="Genomic_DNA"/>
</dbReference>
<dbReference type="Pfam" id="PF04860">
    <property type="entry name" value="Phage_portal"/>
    <property type="match status" value="1"/>
</dbReference>
<evidence type="ECO:0000313" key="2">
    <source>
        <dbReference type="EMBL" id="PTQ12950.1"/>
    </source>
</evidence>
<evidence type="ECO:0000313" key="3">
    <source>
        <dbReference type="Proteomes" id="UP000244162"/>
    </source>
</evidence>
<keyword evidence="3" id="KW-1185">Reference proteome</keyword>
<organism evidence="2 3">
    <name type="scientific">Sphingomonas oleivorans</name>
    <dbReference type="NCBI Taxonomy" id="1735121"/>
    <lineage>
        <taxon>Bacteria</taxon>
        <taxon>Pseudomonadati</taxon>
        <taxon>Pseudomonadota</taxon>
        <taxon>Alphaproteobacteria</taxon>
        <taxon>Sphingomonadales</taxon>
        <taxon>Sphingomonadaceae</taxon>
        <taxon>Sphingomonas</taxon>
    </lineage>
</organism>
<dbReference type="InterPro" id="IPR006944">
    <property type="entry name" value="Phage/GTA_portal"/>
</dbReference>
<evidence type="ECO:0000256" key="1">
    <source>
        <dbReference type="SAM" id="MobiDB-lite"/>
    </source>
</evidence>
<name>A0A2T5G1F9_9SPHN</name>
<dbReference type="Proteomes" id="UP000244162">
    <property type="component" value="Unassembled WGS sequence"/>
</dbReference>
<dbReference type="AlphaFoldDB" id="A0A2T5G1F9"/>
<feature type="compositionally biased region" description="Acidic residues" evidence="1">
    <location>
        <begin position="457"/>
        <end position="469"/>
    </location>
</feature>
<reference evidence="2 3" key="1">
    <citation type="submission" date="2017-09" db="EMBL/GenBank/DDBJ databases">
        <title>Sphingomonas panjinensis sp.nov., isolated from oil-contaminated soil.</title>
        <authorList>
            <person name="Wang L."/>
            <person name="Chen L."/>
        </authorList>
    </citation>
    <scope>NUCLEOTIDE SEQUENCE [LARGE SCALE GENOMIC DNA]</scope>
    <source>
        <strain evidence="2 3">FW-11</strain>
    </source>
</reference>
<sequence length="469" mass="51944">MSRWSRRRRRMMSSSSTSRLTIPTDYSGSLSAGARAAAERRVTGQAAASPRAAVDSVPVIAGDASVFEWFGGSQMAAGVSVSPDTAMRTAAVWRCVTLISGAIMSLPLNIYRRTADGGRERADDHPYARLLRDEPNDEMSGAQLIELVTMGALLSGNSYGLIRQARNGTITAIDYYHPDDVRPFRSGISIYYRFTNEDGTTEDHEASYVLHFAGPGRQRRRLTAMSPISYHAMSIGVGIATRDYTAGQFERGLLTNDYFHFPNKLTAEQREQFREYVRQRNQGITNAHNPLILAEGGEWKRLTISAKDAQLLELLKYSSIDIARIFGCPPHMIGEVDGTTSWGTGIEQLGIGFVTYTLRPHLVRFQRELNRKLFPSIGNRRSEYFIEFDPDGLMQGDIKSQGEYFRIALGGNQLPGFMTINEVRRLKNLPPIPGGDEVYRPTEQPAAGPGHNGGPPLDDEDDDDQSQAA</sequence>